<evidence type="ECO:0000313" key="1">
    <source>
        <dbReference type="EMBL" id="CCV09211.1"/>
    </source>
</evidence>
<sequence>MTQAGPAELHRLFERLDLLRAQIRTIEGDRLRRLAAAGCTRRPHAVVRLIARVIGVGVETADMLVHEIPSRELHDRRAGGALCRAHGFARRERQMPAREGAGTRRQCPRAAWHYAGLARSALPVR</sequence>
<protein>
    <recommendedName>
        <fullName evidence="3">Transposase</fullName>
    </recommendedName>
</protein>
<organism evidence="1 2">
    <name type="scientific">Mesorhizobium metallidurans STM 2683</name>
    <dbReference type="NCBI Taxonomy" id="1297569"/>
    <lineage>
        <taxon>Bacteria</taxon>
        <taxon>Pseudomonadati</taxon>
        <taxon>Pseudomonadota</taxon>
        <taxon>Alphaproteobacteria</taxon>
        <taxon>Hyphomicrobiales</taxon>
        <taxon>Phyllobacteriaceae</taxon>
        <taxon>Mesorhizobium</taxon>
    </lineage>
</organism>
<dbReference type="AlphaFoldDB" id="M5FBC3"/>
<evidence type="ECO:0008006" key="3">
    <source>
        <dbReference type="Google" id="ProtNLM"/>
    </source>
</evidence>
<gene>
    <name evidence="1" type="ORF">MESS2_900001</name>
</gene>
<keyword evidence="2" id="KW-1185">Reference proteome</keyword>
<evidence type="ECO:0000313" key="2">
    <source>
        <dbReference type="Proteomes" id="UP000012062"/>
    </source>
</evidence>
<reference evidence="1 2" key="1">
    <citation type="submission" date="2013-02" db="EMBL/GenBank/DDBJ databases">
        <authorList>
            <person name="Genoscope - CEA"/>
        </authorList>
    </citation>
    <scope>NUCLEOTIDE SEQUENCE [LARGE SCALE GENOMIC DNA]</scope>
    <source>
        <strain evidence="1 2">STM 2683</strain>
    </source>
</reference>
<dbReference type="STRING" id="1297569.MESS2_900001"/>
<accession>M5FBC3</accession>
<proteinExistence type="predicted"/>
<dbReference type="EMBL" id="CAUM01000162">
    <property type="protein sequence ID" value="CCV09211.1"/>
    <property type="molecule type" value="Genomic_DNA"/>
</dbReference>
<dbReference type="eggNOG" id="COG3547">
    <property type="taxonomic scope" value="Bacteria"/>
</dbReference>
<comment type="caution">
    <text evidence="1">The sequence shown here is derived from an EMBL/GenBank/DDBJ whole genome shotgun (WGS) entry which is preliminary data.</text>
</comment>
<name>M5FBC3_9HYPH</name>
<dbReference type="Proteomes" id="UP000012062">
    <property type="component" value="Unassembled WGS sequence"/>
</dbReference>